<keyword evidence="4" id="KW-0418">Kinase</keyword>
<evidence type="ECO:0000256" key="2">
    <source>
        <dbReference type="ARBA" id="ARBA00022679"/>
    </source>
</evidence>
<feature type="region of interest" description="Disordered" evidence="6">
    <location>
        <begin position="512"/>
        <end position="531"/>
    </location>
</feature>
<dbReference type="InterPro" id="IPR000719">
    <property type="entry name" value="Prot_kinase_dom"/>
</dbReference>
<dbReference type="SMART" id="SM00220">
    <property type="entry name" value="S_TKc"/>
    <property type="match status" value="1"/>
</dbReference>
<dbReference type="SUPFAM" id="SSF56112">
    <property type="entry name" value="Protein kinase-like (PK-like)"/>
    <property type="match status" value="1"/>
</dbReference>
<evidence type="ECO:0000256" key="6">
    <source>
        <dbReference type="SAM" id="MobiDB-lite"/>
    </source>
</evidence>
<feature type="region of interest" description="Disordered" evidence="6">
    <location>
        <begin position="469"/>
        <end position="501"/>
    </location>
</feature>
<evidence type="ECO:0000313" key="8">
    <source>
        <dbReference type="EMBL" id="KAF4672654.1"/>
    </source>
</evidence>
<feature type="compositionally biased region" description="Low complexity" evidence="6">
    <location>
        <begin position="216"/>
        <end position="235"/>
    </location>
</feature>
<protein>
    <recommendedName>
        <fullName evidence="7">Protein kinase domain-containing protein</fullName>
    </recommendedName>
</protein>
<evidence type="ECO:0000256" key="3">
    <source>
        <dbReference type="ARBA" id="ARBA00022741"/>
    </source>
</evidence>
<keyword evidence="1" id="KW-0723">Serine/threonine-protein kinase</keyword>
<comment type="caution">
    <text evidence="8">The sequence shown here is derived from an EMBL/GenBank/DDBJ whole genome shotgun (WGS) entry which is preliminary data.</text>
</comment>
<keyword evidence="3" id="KW-0547">Nucleotide-binding</keyword>
<dbReference type="InterPro" id="IPR050205">
    <property type="entry name" value="CDPK_Ser/Thr_kinases"/>
</dbReference>
<feature type="compositionally biased region" description="Polar residues" evidence="6">
    <location>
        <begin position="28"/>
        <end position="39"/>
    </location>
</feature>
<sequence>MRMPGSCLGGLCLNRKGRPESRLEHSSQADGSSRTQSPSRDGPSDCYVSENLDTTSNRSSGQLSLDGDVTVSGCSIHVHYQKCTEQPILGRGGGCSTVELWKCLKDGSLVAVKTMDKSRAEWRTEVRMLRRVGPHPNICSVKAVYLENATVRLVMDYCEAGTLLSRVLQVTTPLEHRHTSPAFHPARRSSSFGNTLLPPSGGLDGSIPPSIRDARPVSPTVTPSSRSRSSSKSPLSLALRLLSSSNSNTSPMASERVKATPMEESDAKKFVRDLFRALEQCHTCGVIHRDVKLENIVIDEDDDGEEVARLIDFGLALRSRGKHGVVDKQIVGSVHYLAPECIRKGRYLSGAEESITRNMQATALSVNDASLEYSYASDMWAAGVVLHLLLRPSVPPAAASDNKSIMKRISTMDLEGLGSTVSKEARDLRNRLLSLYPGSRLTARDALEHPWLSGFPEDDDATTESNLARLQGSDDETSYRLRAASSEADDPSPLPPPRRRLTAPALNVSALSVSSPIQRPSGEPSSMALQYPRNVGDPIIIVTPVSSTSLDLLKPKVDPSGAQEKMLR</sequence>
<feature type="domain" description="Protein kinase" evidence="7">
    <location>
        <begin position="83"/>
        <end position="452"/>
    </location>
</feature>
<evidence type="ECO:0000259" key="7">
    <source>
        <dbReference type="PROSITE" id="PS50011"/>
    </source>
</evidence>
<dbReference type="Pfam" id="PF00069">
    <property type="entry name" value="Pkinase"/>
    <property type="match status" value="3"/>
</dbReference>
<dbReference type="GO" id="GO:0005524">
    <property type="term" value="F:ATP binding"/>
    <property type="evidence" value="ECO:0007669"/>
    <property type="project" value="UniProtKB-KW"/>
</dbReference>
<dbReference type="InterPro" id="IPR011009">
    <property type="entry name" value="Kinase-like_dom_sf"/>
</dbReference>
<dbReference type="PANTHER" id="PTHR24349">
    <property type="entry name" value="SERINE/THREONINE-PROTEIN KINASE"/>
    <property type="match status" value="1"/>
</dbReference>
<dbReference type="GO" id="GO:0004674">
    <property type="term" value="F:protein serine/threonine kinase activity"/>
    <property type="evidence" value="ECO:0007669"/>
    <property type="project" value="UniProtKB-KW"/>
</dbReference>
<evidence type="ECO:0000256" key="1">
    <source>
        <dbReference type="ARBA" id="ARBA00022527"/>
    </source>
</evidence>
<dbReference type="InterPro" id="IPR008271">
    <property type="entry name" value="Ser/Thr_kinase_AS"/>
</dbReference>
<dbReference type="EMBL" id="JABANN010000070">
    <property type="protein sequence ID" value="KAF4672654.1"/>
    <property type="molecule type" value="Genomic_DNA"/>
</dbReference>
<feature type="region of interest" description="Disordered" evidence="6">
    <location>
        <begin position="178"/>
        <end position="235"/>
    </location>
</feature>
<feature type="compositionally biased region" description="Polar residues" evidence="6">
    <location>
        <begin position="512"/>
        <end position="528"/>
    </location>
</feature>
<name>A0A7J6MMC0_PEROL</name>
<organism evidence="8 9">
    <name type="scientific">Perkinsus olseni</name>
    <name type="common">Perkinsus atlanticus</name>
    <dbReference type="NCBI Taxonomy" id="32597"/>
    <lineage>
        <taxon>Eukaryota</taxon>
        <taxon>Sar</taxon>
        <taxon>Alveolata</taxon>
        <taxon>Perkinsozoa</taxon>
        <taxon>Perkinsea</taxon>
        <taxon>Perkinsida</taxon>
        <taxon>Perkinsidae</taxon>
        <taxon>Perkinsus</taxon>
    </lineage>
</organism>
<dbReference type="AlphaFoldDB" id="A0A7J6MMC0"/>
<dbReference type="PROSITE" id="PS00108">
    <property type="entry name" value="PROTEIN_KINASE_ST"/>
    <property type="match status" value="1"/>
</dbReference>
<gene>
    <name evidence="8" type="ORF">FOL46_008622</name>
</gene>
<dbReference type="Gene3D" id="1.10.510.10">
    <property type="entry name" value="Transferase(Phosphotransferase) domain 1"/>
    <property type="match status" value="2"/>
</dbReference>
<keyword evidence="2" id="KW-0808">Transferase</keyword>
<evidence type="ECO:0000256" key="4">
    <source>
        <dbReference type="ARBA" id="ARBA00022777"/>
    </source>
</evidence>
<dbReference type="PROSITE" id="PS50011">
    <property type="entry name" value="PROTEIN_KINASE_DOM"/>
    <property type="match status" value="1"/>
</dbReference>
<dbReference type="Proteomes" id="UP000572268">
    <property type="component" value="Unassembled WGS sequence"/>
</dbReference>
<evidence type="ECO:0000256" key="5">
    <source>
        <dbReference type="ARBA" id="ARBA00022840"/>
    </source>
</evidence>
<evidence type="ECO:0000313" key="9">
    <source>
        <dbReference type="Proteomes" id="UP000572268"/>
    </source>
</evidence>
<keyword evidence="5" id="KW-0067">ATP-binding</keyword>
<proteinExistence type="predicted"/>
<feature type="region of interest" description="Disordered" evidence="6">
    <location>
        <begin position="15"/>
        <end position="44"/>
    </location>
</feature>
<reference evidence="8 9" key="1">
    <citation type="submission" date="2020-04" db="EMBL/GenBank/DDBJ databases">
        <title>Perkinsus olseni comparative genomics.</title>
        <authorList>
            <person name="Bogema D.R."/>
        </authorList>
    </citation>
    <scope>NUCLEOTIDE SEQUENCE [LARGE SCALE GENOMIC DNA]</scope>
    <source>
        <strain evidence="8">ATCC PRA-31</strain>
    </source>
</reference>
<feature type="compositionally biased region" description="Basic and acidic residues" evidence="6">
    <location>
        <begin position="17"/>
        <end position="27"/>
    </location>
</feature>
<accession>A0A7J6MMC0</accession>